<sequence>MRDLLSSAIIKSIRAFLLIFILIHINTYAQNETNIELSWLGDIKPNISTGVSWGVPFNEGEIKSIDQLELVDNTGNLLPLQPWKLAYWYRWLI</sequence>
<evidence type="ECO:0000259" key="1">
    <source>
        <dbReference type="Pfam" id="PF19501"/>
    </source>
</evidence>
<dbReference type="InterPro" id="IPR048329">
    <property type="entry name" value="PcRGLX_1st"/>
</dbReference>
<dbReference type="Pfam" id="PF19501">
    <property type="entry name" value="PcRGLX_1st"/>
    <property type="match status" value="1"/>
</dbReference>
<name>A0ABY9XY33_9FLAO</name>
<protein>
    <recommendedName>
        <fullName evidence="1">PcRGLX/YetA-like N-terminal RIFT barrel domain-containing protein</fullName>
    </recommendedName>
</protein>
<evidence type="ECO:0000313" key="2">
    <source>
        <dbReference type="EMBL" id="WNH10711.1"/>
    </source>
</evidence>
<dbReference type="EMBL" id="CP134537">
    <property type="protein sequence ID" value="WNH10711.1"/>
    <property type="molecule type" value="Genomic_DNA"/>
</dbReference>
<feature type="domain" description="PcRGLX/YetA-like N-terminal RIFT barrel" evidence="1">
    <location>
        <begin position="34"/>
        <end position="88"/>
    </location>
</feature>
<evidence type="ECO:0000313" key="3">
    <source>
        <dbReference type="Proteomes" id="UP001302806"/>
    </source>
</evidence>
<dbReference type="RefSeq" id="WP_415866948.1">
    <property type="nucleotide sequence ID" value="NZ_CP134537.1"/>
</dbReference>
<accession>A0ABY9XY33</accession>
<gene>
    <name evidence="2" type="ORF">RHP51_08750</name>
</gene>
<reference evidence="2 3" key="1">
    <citation type="submission" date="2023-09" db="EMBL/GenBank/DDBJ databases">
        <title>Thalassobella suaedae gen. nov., sp. nov., a marine bacterium of the family Flavobacteriaceae isolated from a halophyte Suaeda japonica.</title>
        <authorList>
            <person name="Lee S.Y."/>
            <person name="Hwang C.Y."/>
        </authorList>
    </citation>
    <scope>NUCLEOTIDE SEQUENCE [LARGE SCALE GENOMIC DNA]</scope>
    <source>
        <strain evidence="2 3">HL-DH14</strain>
    </source>
</reference>
<proteinExistence type="predicted"/>
<organism evidence="2 3">
    <name type="scientific">Thalassobellus suaedae</name>
    <dbReference type="NCBI Taxonomy" id="3074124"/>
    <lineage>
        <taxon>Bacteria</taxon>
        <taxon>Pseudomonadati</taxon>
        <taxon>Bacteroidota</taxon>
        <taxon>Flavobacteriia</taxon>
        <taxon>Flavobacteriales</taxon>
        <taxon>Flavobacteriaceae</taxon>
        <taxon>Thalassobellus</taxon>
    </lineage>
</organism>
<dbReference type="Proteomes" id="UP001302806">
    <property type="component" value="Chromosome"/>
</dbReference>